<dbReference type="AlphaFoldDB" id="A0A4U5QPL8"/>
<comment type="cofactor">
    <cofactor evidence="1">
        <name>Mg(2+)</name>
        <dbReference type="ChEBI" id="CHEBI:18420"/>
    </cofactor>
</comment>
<accession>A0A4U5QPL8</accession>
<evidence type="ECO:0000256" key="2">
    <source>
        <dbReference type="ARBA" id="ARBA00007448"/>
    </source>
</evidence>
<dbReference type="InterPro" id="IPR003960">
    <property type="entry name" value="ATPase_AAA_CS"/>
</dbReference>
<dbReference type="STRING" id="43335.A0A4U5QPL8"/>
<evidence type="ECO:0000256" key="1">
    <source>
        <dbReference type="ARBA" id="ARBA00001946"/>
    </source>
</evidence>
<feature type="region of interest" description="Disordered" evidence="7">
    <location>
        <begin position="385"/>
        <end position="436"/>
    </location>
</feature>
<dbReference type="InterPro" id="IPR003593">
    <property type="entry name" value="AAA+_ATPase"/>
</dbReference>
<organism evidence="9">
    <name type="scientific">Populus alba</name>
    <name type="common">White poplar</name>
    <dbReference type="NCBI Taxonomy" id="43335"/>
    <lineage>
        <taxon>Eukaryota</taxon>
        <taxon>Viridiplantae</taxon>
        <taxon>Streptophyta</taxon>
        <taxon>Embryophyta</taxon>
        <taxon>Tracheophyta</taxon>
        <taxon>Spermatophyta</taxon>
        <taxon>Magnoliopsida</taxon>
        <taxon>eudicotyledons</taxon>
        <taxon>Gunneridae</taxon>
        <taxon>Pentapetalae</taxon>
        <taxon>rosids</taxon>
        <taxon>fabids</taxon>
        <taxon>Malpighiales</taxon>
        <taxon>Salicaceae</taxon>
        <taxon>Saliceae</taxon>
        <taxon>Populus</taxon>
    </lineage>
</organism>
<gene>
    <name evidence="9" type="ORF">D5086_0000060410</name>
</gene>
<dbReference type="GO" id="GO:0016887">
    <property type="term" value="F:ATP hydrolysis activity"/>
    <property type="evidence" value="ECO:0007669"/>
    <property type="project" value="InterPro"/>
</dbReference>
<evidence type="ECO:0000256" key="3">
    <source>
        <dbReference type="ARBA" id="ARBA00022801"/>
    </source>
</evidence>
<reference evidence="9" key="1">
    <citation type="submission" date="2018-10" db="EMBL/GenBank/DDBJ databases">
        <title>Population genomic analysis revealed the cold adaptation of white poplar.</title>
        <authorList>
            <person name="Liu Y.-J."/>
        </authorList>
    </citation>
    <scope>NUCLEOTIDE SEQUENCE [LARGE SCALE GENOMIC DNA]</scope>
    <source>
        <strain evidence="9">PAL-ZL1</strain>
    </source>
</reference>
<evidence type="ECO:0000259" key="8">
    <source>
        <dbReference type="SMART" id="SM00382"/>
    </source>
</evidence>
<dbReference type="GO" id="GO:0005524">
    <property type="term" value="F:ATP binding"/>
    <property type="evidence" value="ECO:0007669"/>
    <property type="project" value="UniProtKB-KW"/>
</dbReference>
<evidence type="ECO:0000256" key="6">
    <source>
        <dbReference type="RuleBase" id="RU003651"/>
    </source>
</evidence>
<feature type="compositionally biased region" description="Basic residues" evidence="7">
    <location>
        <begin position="425"/>
        <end position="436"/>
    </location>
</feature>
<dbReference type="Pfam" id="PF25568">
    <property type="entry name" value="AAA_lid_At3g28540"/>
    <property type="match status" value="1"/>
</dbReference>
<evidence type="ECO:0000256" key="4">
    <source>
        <dbReference type="ARBA" id="ARBA00022842"/>
    </source>
</evidence>
<dbReference type="SUPFAM" id="SSF52540">
    <property type="entry name" value="P-loop containing nucleoside triphosphate hydrolases"/>
    <property type="match status" value="1"/>
</dbReference>
<dbReference type="CDD" id="cd19510">
    <property type="entry name" value="RecA-like_BCS1"/>
    <property type="match status" value="1"/>
</dbReference>
<feature type="domain" description="AAA+ ATPase" evidence="8">
    <location>
        <begin position="186"/>
        <end position="319"/>
    </location>
</feature>
<dbReference type="InterPro" id="IPR027417">
    <property type="entry name" value="P-loop_NTPase"/>
</dbReference>
<dbReference type="Pfam" id="PF00004">
    <property type="entry name" value="AAA"/>
    <property type="match status" value="1"/>
</dbReference>
<protein>
    <recommendedName>
        <fullName evidence="8">AAA+ ATPase domain-containing protein</fullName>
    </recommendedName>
</protein>
<comment type="similarity">
    <text evidence="2">Belongs to the AAA ATPase family. BCS1 subfamily.</text>
</comment>
<keyword evidence="3" id="KW-0378">Hydrolase</keyword>
<feature type="compositionally biased region" description="Basic and acidic residues" evidence="7">
    <location>
        <begin position="388"/>
        <end position="424"/>
    </location>
</feature>
<dbReference type="SMART" id="SM00382">
    <property type="entry name" value="AAA"/>
    <property type="match status" value="1"/>
</dbReference>
<dbReference type="GO" id="GO:0006950">
    <property type="term" value="P:response to stress"/>
    <property type="evidence" value="ECO:0007669"/>
    <property type="project" value="UniProtKB-ARBA"/>
</dbReference>
<dbReference type="Pfam" id="PF14363">
    <property type="entry name" value="AAA_assoc"/>
    <property type="match status" value="1"/>
</dbReference>
<comment type="caution">
    <text evidence="9">The sequence shown here is derived from an EMBL/GenBank/DDBJ whole genome shotgun (WGS) entry which is preliminary data.</text>
</comment>
<dbReference type="Gene3D" id="6.10.280.40">
    <property type="match status" value="1"/>
</dbReference>
<dbReference type="InterPro" id="IPR025753">
    <property type="entry name" value="AAA_N_dom"/>
</dbReference>
<keyword evidence="6" id="KW-0547">Nucleotide-binding</keyword>
<name>A0A4U5QPL8_POPAL</name>
<dbReference type="Gene3D" id="3.40.50.300">
    <property type="entry name" value="P-loop containing nucleotide triphosphate hydrolases"/>
    <property type="match status" value="1"/>
</dbReference>
<sequence>MPSTTSVLSTYTTFAASATLPPVFLSTRITPSVGQLKVSKDPGDRSLSVTINKGQQVIDTFEGMELAWEFACTETQQTVVDVESWSQSSGKTEHRSILLCFHKNNKEKVLNTFLPYVLERSKAIKNEKKVLKLQSLGNSRGVNLHHPSTFDTLAMDPVLKKEIMDDLGRFVKRKDFYLKVGKPWKRGRLLYGPPGRGKSSLIEAMANYLKFDIYDLELASLHGNSDLRKLLTRTTNRSILVIEDIDCSIELQDRQNGGYNQGKSQKLTLSGLLNFIDGLWSSCGDERIIVFTTNYKDKLDPALLRPGRMDMHIHMSYCTPCGFKILASNYLNVKERSLFSEIDELIMEVEVTPAEVAEELMKNEDVDTTLTGLIGFLERKKVMKRKHPDVEKQKEVDENQKENENKNESLVMEEKCEKKKAEPSRRKRARKPKGRT</sequence>
<evidence type="ECO:0000313" key="9">
    <source>
        <dbReference type="EMBL" id="TKS12814.1"/>
    </source>
</evidence>
<evidence type="ECO:0000256" key="5">
    <source>
        <dbReference type="ARBA" id="ARBA00049360"/>
    </source>
</evidence>
<comment type="catalytic activity">
    <reaction evidence="5">
        <text>ATP + H2O = ADP + phosphate + H(+)</text>
        <dbReference type="Rhea" id="RHEA:13065"/>
        <dbReference type="ChEBI" id="CHEBI:15377"/>
        <dbReference type="ChEBI" id="CHEBI:15378"/>
        <dbReference type="ChEBI" id="CHEBI:30616"/>
        <dbReference type="ChEBI" id="CHEBI:43474"/>
        <dbReference type="ChEBI" id="CHEBI:456216"/>
    </reaction>
</comment>
<dbReference type="PANTHER" id="PTHR23070">
    <property type="entry name" value="BCS1 AAA-TYPE ATPASE"/>
    <property type="match status" value="1"/>
</dbReference>
<dbReference type="InterPro" id="IPR050747">
    <property type="entry name" value="Mitochondrial_chaperone_BCS1"/>
</dbReference>
<proteinExistence type="inferred from homology"/>
<keyword evidence="4" id="KW-0460">Magnesium</keyword>
<dbReference type="EMBL" id="RCHU01000149">
    <property type="protein sequence ID" value="TKS12814.1"/>
    <property type="molecule type" value="Genomic_DNA"/>
</dbReference>
<evidence type="ECO:0000256" key="7">
    <source>
        <dbReference type="SAM" id="MobiDB-lite"/>
    </source>
</evidence>
<dbReference type="PROSITE" id="PS00674">
    <property type="entry name" value="AAA"/>
    <property type="match status" value="1"/>
</dbReference>
<keyword evidence="6" id="KW-0067">ATP-binding</keyword>
<dbReference type="InterPro" id="IPR058017">
    <property type="entry name" value="At3g28540-like_C"/>
</dbReference>
<dbReference type="InterPro" id="IPR003959">
    <property type="entry name" value="ATPase_AAA_core"/>
</dbReference>